<sequence>MKWPKTSNQEVYVVPQARVSATTGLEEQRIEHGCLHQQAMKGSKCEQSTTSSSAEPLFLGELGGDQRAKVTGPQARRISRAVDGEGIVRLKIFLFGDQSSAHCKESICRRSLSLVVALIDVHFWNEAPAWRTGPHNKLTDSSKVLTLRVSYRTKEVSRCCITLARQSLDLAGAP</sequence>
<protein>
    <submittedName>
        <fullName evidence="1">Uncharacterized protein</fullName>
    </submittedName>
</protein>
<dbReference type="EMBL" id="JACEEZ010006268">
    <property type="protein sequence ID" value="KAG0724902.1"/>
    <property type="molecule type" value="Genomic_DNA"/>
</dbReference>
<dbReference type="Proteomes" id="UP000770661">
    <property type="component" value="Unassembled WGS sequence"/>
</dbReference>
<reference evidence="1" key="1">
    <citation type="submission" date="2020-07" db="EMBL/GenBank/DDBJ databases">
        <title>The High-quality genome of the commercially important snow crab, Chionoecetes opilio.</title>
        <authorList>
            <person name="Jeong J.-H."/>
            <person name="Ryu S."/>
        </authorList>
    </citation>
    <scope>NUCLEOTIDE SEQUENCE</scope>
    <source>
        <strain evidence="1">MADBK_172401_WGS</strain>
        <tissue evidence="1">Digestive gland</tissue>
    </source>
</reference>
<accession>A0A8J4YCP8</accession>
<proteinExistence type="predicted"/>
<name>A0A8J4YCP8_CHIOP</name>
<keyword evidence="2" id="KW-1185">Reference proteome</keyword>
<organism evidence="1 2">
    <name type="scientific">Chionoecetes opilio</name>
    <name type="common">Atlantic snow crab</name>
    <name type="synonym">Cancer opilio</name>
    <dbReference type="NCBI Taxonomy" id="41210"/>
    <lineage>
        <taxon>Eukaryota</taxon>
        <taxon>Metazoa</taxon>
        <taxon>Ecdysozoa</taxon>
        <taxon>Arthropoda</taxon>
        <taxon>Crustacea</taxon>
        <taxon>Multicrustacea</taxon>
        <taxon>Malacostraca</taxon>
        <taxon>Eumalacostraca</taxon>
        <taxon>Eucarida</taxon>
        <taxon>Decapoda</taxon>
        <taxon>Pleocyemata</taxon>
        <taxon>Brachyura</taxon>
        <taxon>Eubrachyura</taxon>
        <taxon>Majoidea</taxon>
        <taxon>Majidae</taxon>
        <taxon>Chionoecetes</taxon>
    </lineage>
</organism>
<evidence type="ECO:0000313" key="1">
    <source>
        <dbReference type="EMBL" id="KAG0724902.1"/>
    </source>
</evidence>
<gene>
    <name evidence="1" type="ORF">GWK47_039642</name>
</gene>
<evidence type="ECO:0000313" key="2">
    <source>
        <dbReference type="Proteomes" id="UP000770661"/>
    </source>
</evidence>
<dbReference type="AlphaFoldDB" id="A0A8J4YCP8"/>
<comment type="caution">
    <text evidence="1">The sequence shown here is derived from an EMBL/GenBank/DDBJ whole genome shotgun (WGS) entry which is preliminary data.</text>
</comment>